<evidence type="ECO:0000313" key="2">
    <source>
        <dbReference type="EnsemblPlants" id="PNT71443"/>
    </source>
</evidence>
<accession>A0A2K2DAX9</accession>
<dbReference type="AlphaFoldDB" id="A0A2K2DAX9"/>
<sequence length="94" mass="10652">MSLLSWNCRELGQPRTVHELLLLVRKHKPKILFLSETHNRKAMVEGLRWKLGLKHVITVTENSKGGGLALFWDEYALSCTESLVPTFDTTCGNS</sequence>
<dbReference type="PANTHER" id="PTHR35218:SF9">
    <property type="entry name" value="ENDONUCLEASE_EXONUCLEASE_PHOSPHATASE DOMAIN-CONTAINING PROTEIN"/>
    <property type="match status" value="1"/>
</dbReference>
<evidence type="ECO:0008006" key="4">
    <source>
        <dbReference type="Google" id="ProtNLM"/>
    </source>
</evidence>
<dbReference type="EMBL" id="CM000881">
    <property type="protein sequence ID" value="PNT71443.1"/>
    <property type="molecule type" value="Genomic_DNA"/>
</dbReference>
<dbReference type="SUPFAM" id="SSF56219">
    <property type="entry name" value="DNase I-like"/>
    <property type="match status" value="1"/>
</dbReference>
<dbReference type="Gene3D" id="3.60.10.10">
    <property type="entry name" value="Endonuclease/exonuclease/phosphatase"/>
    <property type="match status" value="1"/>
</dbReference>
<dbReference type="Proteomes" id="UP000008810">
    <property type="component" value="Chromosome 2"/>
</dbReference>
<dbReference type="InterPro" id="IPR036691">
    <property type="entry name" value="Endo/exonu/phosph_ase_sf"/>
</dbReference>
<protein>
    <recommendedName>
        <fullName evidence="4">Endonuclease/exonuclease/phosphatase domain-containing protein</fullName>
    </recommendedName>
</protein>
<reference evidence="1 2" key="1">
    <citation type="journal article" date="2010" name="Nature">
        <title>Genome sequencing and analysis of the model grass Brachypodium distachyon.</title>
        <authorList>
            <consortium name="International Brachypodium Initiative"/>
        </authorList>
    </citation>
    <scope>NUCLEOTIDE SEQUENCE [LARGE SCALE GENOMIC DNA]</scope>
    <source>
        <strain evidence="1 2">Bd21</strain>
    </source>
</reference>
<gene>
    <name evidence="1" type="ORF">BRADI_2g27657v3</name>
</gene>
<dbReference type="EnsemblPlants" id="PNT71443">
    <property type="protein sequence ID" value="PNT71443"/>
    <property type="gene ID" value="BRADI_2g27657v3"/>
</dbReference>
<name>A0A2K2DAX9_BRADI</name>
<evidence type="ECO:0000313" key="3">
    <source>
        <dbReference type="Proteomes" id="UP000008810"/>
    </source>
</evidence>
<dbReference type="Gramene" id="PNT71443">
    <property type="protein sequence ID" value="PNT71443"/>
    <property type="gene ID" value="BRADI_2g27657v3"/>
</dbReference>
<keyword evidence="3" id="KW-1185">Reference proteome</keyword>
<dbReference type="InParanoid" id="A0A2K2DAX9"/>
<evidence type="ECO:0000313" key="1">
    <source>
        <dbReference type="EMBL" id="PNT71443.1"/>
    </source>
</evidence>
<proteinExistence type="predicted"/>
<reference evidence="2" key="3">
    <citation type="submission" date="2018-08" db="UniProtKB">
        <authorList>
            <consortium name="EnsemblPlants"/>
        </authorList>
    </citation>
    <scope>IDENTIFICATION</scope>
    <source>
        <strain evidence="2">cv. Bd21</strain>
    </source>
</reference>
<organism evidence="1">
    <name type="scientific">Brachypodium distachyon</name>
    <name type="common">Purple false brome</name>
    <name type="synonym">Trachynia distachya</name>
    <dbReference type="NCBI Taxonomy" id="15368"/>
    <lineage>
        <taxon>Eukaryota</taxon>
        <taxon>Viridiplantae</taxon>
        <taxon>Streptophyta</taxon>
        <taxon>Embryophyta</taxon>
        <taxon>Tracheophyta</taxon>
        <taxon>Spermatophyta</taxon>
        <taxon>Magnoliopsida</taxon>
        <taxon>Liliopsida</taxon>
        <taxon>Poales</taxon>
        <taxon>Poaceae</taxon>
        <taxon>BOP clade</taxon>
        <taxon>Pooideae</taxon>
        <taxon>Stipodae</taxon>
        <taxon>Brachypodieae</taxon>
        <taxon>Brachypodium</taxon>
    </lineage>
</organism>
<dbReference type="OrthoDB" id="1746383at2759"/>
<dbReference type="PANTHER" id="PTHR35218">
    <property type="entry name" value="RNASE H DOMAIN-CONTAINING PROTEIN"/>
    <property type="match status" value="1"/>
</dbReference>
<reference evidence="1" key="2">
    <citation type="submission" date="2017-06" db="EMBL/GenBank/DDBJ databases">
        <title>WGS assembly of Brachypodium distachyon.</title>
        <authorList>
            <consortium name="The International Brachypodium Initiative"/>
            <person name="Lucas S."/>
            <person name="Harmon-Smith M."/>
            <person name="Lail K."/>
            <person name="Tice H."/>
            <person name="Grimwood J."/>
            <person name="Bruce D."/>
            <person name="Barry K."/>
            <person name="Shu S."/>
            <person name="Lindquist E."/>
            <person name="Wang M."/>
            <person name="Pitluck S."/>
            <person name="Vogel J.P."/>
            <person name="Garvin D.F."/>
            <person name="Mockler T.C."/>
            <person name="Schmutz J."/>
            <person name="Rokhsar D."/>
            <person name="Bevan M.W."/>
        </authorList>
    </citation>
    <scope>NUCLEOTIDE SEQUENCE</scope>
    <source>
        <strain evidence="1">Bd21</strain>
    </source>
</reference>